<name>A0ABW8T9F1_9CLOT</name>
<dbReference type="Proteomes" id="UP001623592">
    <property type="component" value="Unassembled WGS sequence"/>
</dbReference>
<evidence type="ECO:0000256" key="2">
    <source>
        <dbReference type="SAM" id="SignalP"/>
    </source>
</evidence>
<gene>
    <name evidence="3" type="ORF">ACJDT4_00110</name>
</gene>
<feature type="signal peptide" evidence="2">
    <location>
        <begin position="1"/>
        <end position="23"/>
    </location>
</feature>
<dbReference type="InterPro" id="IPR028994">
    <property type="entry name" value="Integrin_alpha_N"/>
</dbReference>
<evidence type="ECO:0000313" key="4">
    <source>
        <dbReference type="Proteomes" id="UP001623592"/>
    </source>
</evidence>
<evidence type="ECO:0000256" key="1">
    <source>
        <dbReference type="SAM" id="MobiDB-lite"/>
    </source>
</evidence>
<organism evidence="3 4">
    <name type="scientific">Clostridium neuense</name>
    <dbReference type="NCBI Taxonomy" id="1728934"/>
    <lineage>
        <taxon>Bacteria</taxon>
        <taxon>Bacillati</taxon>
        <taxon>Bacillota</taxon>
        <taxon>Clostridia</taxon>
        <taxon>Eubacteriales</taxon>
        <taxon>Clostridiaceae</taxon>
        <taxon>Clostridium</taxon>
    </lineage>
</organism>
<dbReference type="RefSeq" id="WP_406785488.1">
    <property type="nucleotide sequence ID" value="NZ_JBJIAA010000001.1"/>
</dbReference>
<feature type="compositionally biased region" description="Low complexity" evidence="1">
    <location>
        <begin position="42"/>
        <end position="57"/>
    </location>
</feature>
<feature type="region of interest" description="Disordered" evidence="1">
    <location>
        <begin position="28"/>
        <end position="72"/>
    </location>
</feature>
<dbReference type="EMBL" id="JBJIAA010000001">
    <property type="protein sequence ID" value="MFL0248807.1"/>
    <property type="molecule type" value="Genomic_DNA"/>
</dbReference>
<evidence type="ECO:0000313" key="3">
    <source>
        <dbReference type="EMBL" id="MFL0248807.1"/>
    </source>
</evidence>
<keyword evidence="4" id="KW-1185">Reference proteome</keyword>
<feature type="chain" id="PRO_5047385503" description="FG-GAP repeat protein" evidence="2">
    <location>
        <begin position="24"/>
        <end position="337"/>
    </location>
</feature>
<dbReference type="SUPFAM" id="SSF69318">
    <property type="entry name" value="Integrin alpha N-terminal domain"/>
    <property type="match status" value="1"/>
</dbReference>
<reference evidence="3 4" key="1">
    <citation type="submission" date="2024-11" db="EMBL/GenBank/DDBJ databases">
        <authorList>
            <person name="Heng Y.C."/>
            <person name="Lim A.C.H."/>
            <person name="Lee J.K.Y."/>
            <person name="Kittelmann S."/>
        </authorList>
    </citation>
    <scope>NUCLEOTIDE SEQUENCE [LARGE SCALE GENOMIC DNA]</scope>
    <source>
        <strain evidence="3 4">WILCCON 0114</strain>
    </source>
</reference>
<feature type="compositionally biased region" description="Polar residues" evidence="1">
    <location>
        <begin position="28"/>
        <end position="41"/>
    </location>
</feature>
<protein>
    <recommendedName>
        <fullName evidence="5">FG-GAP repeat protein</fullName>
    </recommendedName>
</protein>
<proteinExistence type="predicted"/>
<comment type="caution">
    <text evidence="3">The sequence shown here is derived from an EMBL/GenBank/DDBJ whole genome shotgun (WGS) entry which is preliminary data.</text>
</comment>
<keyword evidence="2" id="KW-0732">Signal</keyword>
<evidence type="ECO:0008006" key="5">
    <source>
        <dbReference type="Google" id="ProtNLM"/>
    </source>
</evidence>
<dbReference type="PROSITE" id="PS51257">
    <property type="entry name" value="PROKAR_LIPOPROTEIN"/>
    <property type="match status" value="1"/>
</dbReference>
<accession>A0ABW8T9F1</accession>
<sequence>MKKIYLTTILTICILTFSIGITGCSNTNQKSDVTKSQSSTVKKTNGTSVSNSSSTSKDTALAEASNSSSNSGTKTIDYNQYIKKVWVVKGSANKAYNYSSFCISKIANGKIEGKLATNAIAEPSYYYYIPNHLGYLGNLTGTINNNTAECQFSDNDGDKGNVTLTFKANDEIKATIKYTNKSNAYKDLSLDGAFLFIPNNLKDMNNFTPFKDQCFTVNLNSWGNVNFVSGKVTGGKHIPTLFYLTNKNGDILYNFDSPFPYSVTPKAVSFKDINKDGLKDIIIIVSANEDSSSSIAKVFFQKADGSFNNDGKLDEEINSSGNNKDIKTVSDYLSKKF</sequence>